<reference evidence="2" key="1">
    <citation type="journal article" date="2023" name="Nat. Plants">
        <title>Single-cell RNA sequencing provides a high-resolution roadmap for understanding the multicellular compartmentation of specialized metabolism.</title>
        <authorList>
            <person name="Sun S."/>
            <person name="Shen X."/>
            <person name="Li Y."/>
            <person name="Li Y."/>
            <person name="Wang S."/>
            <person name="Li R."/>
            <person name="Zhang H."/>
            <person name="Shen G."/>
            <person name="Guo B."/>
            <person name="Wei J."/>
            <person name="Xu J."/>
            <person name="St-Pierre B."/>
            <person name="Chen S."/>
            <person name="Sun C."/>
        </authorList>
    </citation>
    <scope>NUCLEOTIDE SEQUENCE [LARGE SCALE GENOMIC DNA]</scope>
</reference>
<protein>
    <submittedName>
        <fullName evidence="1">Uncharacterized protein</fullName>
    </submittedName>
</protein>
<keyword evidence="2" id="KW-1185">Reference proteome</keyword>
<dbReference type="EMBL" id="CM044706">
    <property type="protein sequence ID" value="KAI5656721.1"/>
    <property type="molecule type" value="Genomic_DNA"/>
</dbReference>
<evidence type="ECO:0000313" key="1">
    <source>
        <dbReference type="EMBL" id="KAI5656721.1"/>
    </source>
</evidence>
<proteinExistence type="predicted"/>
<dbReference type="Proteomes" id="UP001060085">
    <property type="component" value="Linkage Group LG06"/>
</dbReference>
<accession>A0ACC0A803</accession>
<gene>
    <name evidence="1" type="ORF">M9H77_25514</name>
</gene>
<name>A0ACC0A803_CATRO</name>
<organism evidence="1 2">
    <name type="scientific">Catharanthus roseus</name>
    <name type="common">Madagascar periwinkle</name>
    <name type="synonym">Vinca rosea</name>
    <dbReference type="NCBI Taxonomy" id="4058"/>
    <lineage>
        <taxon>Eukaryota</taxon>
        <taxon>Viridiplantae</taxon>
        <taxon>Streptophyta</taxon>
        <taxon>Embryophyta</taxon>
        <taxon>Tracheophyta</taxon>
        <taxon>Spermatophyta</taxon>
        <taxon>Magnoliopsida</taxon>
        <taxon>eudicotyledons</taxon>
        <taxon>Gunneridae</taxon>
        <taxon>Pentapetalae</taxon>
        <taxon>asterids</taxon>
        <taxon>lamiids</taxon>
        <taxon>Gentianales</taxon>
        <taxon>Apocynaceae</taxon>
        <taxon>Rauvolfioideae</taxon>
        <taxon>Vinceae</taxon>
        <taxon>Catharanthinae</taxon>
        <taxon>Catharanthus</taxon>
    </lineage>
</organism>
<comment type="caution">
    <text evidence="1">The sequence shown here is derived from an EMBL/GenBank/DDBJ whole genome shotgun (WGS) entry which is preliminary data.</text>
</comment>
<evidence type="ECO:0000313" key="2">
    <source>
        <dbReference type="Proteomes" id="UP001060085"/>
    </source>
</evidence>
<sequence>MSELGSLDPPPDWQMPLTILVVMARAMPNREKWSVTIVGVHSFGTRNADKLSKTRSNDIGIEFTDKVGVELARDAKKSVSLWATHFWAAGERRSGKGGIFGVVGSGEVPSIRACLYLEGEAIDFFGAISGLEETRRKNERMMKRKKHKNNTNTTTQK</sequence>